<feature type="region of interest" description="Disordered" evidence="3">
    <location>
        <begin position="424"/>
        <end position="450"/>
    </location>
</feature>
<evidence type="ECO:0000256" key="1">
    <source>
        <dbReference type="ARBA" id="ARBA00022676"/>
    </source>
</evidence>
<dbReference type="Proteomes" id="UP000196778">
    <property type="component" value="Unassembled WGS sequence"/>
</dbReference>
<dbReference type="Pfam" id="PF13692">
    <property type="entry name" value="Glyco_trans_1_4"/>
    <property type="match status" value="1"/>
</dbReference>
<keyword evidence="6" id="KW-1185">Reference proteome</keyword>
<sequence>MFVDTTAPTAADGSVRTTEGTPRIGYVVKVYPRFSETFVVTEILARERRGERLTVFALRPTTDGHFHAELAEVAAPVVHLQRPGSRAALWQALAEARRRGARMEDVIDELLAAEVDDAVQACLLAAEVITGRITHLHAHFATAAGRVARLAAAMTGIGYSVTAHAKDIYHRDVDRGVLRTLIADAHHVVTVSDVNLRHLRALAPEHAARIHRVYNGVDSERFPFREEPAGTGDALHVVAVGRLVEKKGFEVLIEAARIAGEAGLDLRVDIVGEGERRESLQAQIRRSGLEGRVRLLGARTQDGVRELLTRADVFAAPSVEGADGNIDGLPTVLLEAMALGVPAVSTTVAGIPEAIDDGVHGLLVAEADPHALGDALRRLADDPHLGRRLAVSARDRVVTRFATSRQAERLAALVTDGAPTVHVSPDGAPAIDGAPATAASSPVRAEGVLR</sequence>
<feature type="domain" description="Glycosyltransferase subfamily 4-like N-terminal" evidence="4">
    <location>
        <begin position="127"/>
        <end position="221"/>
    </location>
</feature>
<name>A0A1R4K8L2_9MICO</name>
<dbReference type="InterPro" id="IPR028098">
    <property type="entry name" value="Glyco_trans_4-like_N"/>
</dbReference>
<evidence type="ECO:0000256" key="2">
    <source>
        <dbReference type="ARBA" id="ARBA00022679"/>
    </source>
</evidence>
<dbReference type="InterPro" id="IPR050194">
    <property type="entry name" value="Glycosyltransferase_grp1"/>
</dbReference>
<proteinExistence type="predicted"/>
<protein>
    <submittedName>
        <fullName evidence="5">Glycosyltransferase</fullName>
    </submittedName>
</protein>
<organism evidence="5 6">
    <name type="scientific">Mycetocola reblochoni REB411</name>
    <dbReference type="NCBI Taxonomy" id="1255698"/>
    <lineage>
        <taxon>Bacteria</taxon>
        <taxon>Bacillati</taxon>
        <taxon>Actinomycetota</taxon>
        <taxon>Actinomycetes</taxon>
        <taxon>Micrococcales</taxon>
        <taxon>Microbacteriaceae</taxon>
        <taxon>Mycetocola</taxon>
    </lineage>
</organism>
<dbReference type="EMBL" id="FUKR01000071">
    <property type="protein sequence ID" value="SJN40660.1"/>
    <property type="molecule type" value="Genomic_DNA"/>
</dbReference>
<evidence type="ECO:0000259" key="4">
    <source>
        <dbReference type="Pfam" id="PF13439"/>
    </source>
</evidence>
<gene>
    <name evidence="5" type="ORF">FM119_12120</name>
</gene>
<reference evidence="6" key="1">
    <citation type="submission" date="2017-02" db="EMBL/GenBank/DDBJ databases">
        <authorList>
            <person name="Dridi B."/>
        </authorList>
    </citation>
    <scope>NUCLEOTIDE SEQUENCE [LARGE SCALE GENOMIC DNA]</scope>
    <source>
        <strain evidence="6">EB411</strain>
    </source>
</reference>
<accession>A0A1R4K8L2</accession>
<evidence type="ECO:0000313" key="5">
    <source>
        <dbReference type="EMBL" id="SJN40660.1"/>
    </source>
</evidence>
<dbReference type="OrthoDB" id="506201at2"/>
<evidence type="ECO:0000313" key="6">
    <source>
        <dbReference type="Proteomes" id="UP000196778"/>
    </source>
</evidence>
<dbReference type="SUPFAM" id="SSF53756">
    <property type="entry name" value="UDP-Glycosyltransferase/glycogen phosphorylase"/>
    <property type="match status" value="1"/>
</dbReference>
<dbReference type="AlphaFoldDB" id="A0A1R4K8L2"/>
<feature type="compositionally biased region" description="Low complexity" evidence="3">
    <location>
        <begin position="424"/>
        <end position="441"/>
    </location>
</feature>
<dbReference type="Gene3D" id="3.40.50.2000">
    <property type="entry name" value="Glycogen Phosphorylase B"/>
    <property type="match status" value="2"/>
</dbReference>
<dbReference type="Pfam" id="PF13439">
    <property type="entry name" value="Glyco_transf_4"/>
    <property type="match status" value="1"/>
</dbReference>
<dbReference type="GO" id="GO:0016757">
    <property type="term" value="F:glycosyltransferase activity"/>
    <property type="evidence" value="ECO:0007669"/>
    <property type="project" value="UniProtKB-KW"/>
</dbReference>
<keyword evidence="1" id="KW-0328">Glycosyltransferase</keyword>
<keyword evidence="2 5" id="KW-0808">Transferase</keyword>
<dbReference type="PANTHER" id="PTHR45947">
    <property type="entry name" value="SULFOQUINOVOSYL TRANSFERASE SQD2"/>
    <property type="match status" value="1"/>
</dbReference>
<dbReference type="GO" id="GO:1901137">
    <property type="term" value="P:carbohydrate derivative biosynthetic process"/>
    <property type="evidence" value="ECO:0007669"/>
    <property type="project" value="UniProtKB-ARBA"/>
</dbReference>
<dbReference type="PANTHER" id="PTHR45947:SF14">
    <property type="entry name" value="SLL1723 PROTEIN"/>
    <property type="match status" value="1"/>
</dbReference>
<dbReference type="RefSeq" id="WP_087138423.1">
    <property type="nucleotide sequence ID" value="NZ_FUKR01000071.1"/>
</dbReference>
<evidence type="ECO:0000256" key="3">
    <source>
        <dbReference type="SAM" id="MobiDB-lite"/>
    </source>
</evidence>